<gene>
    <name evidence="5" type="ORF">DES51_10561</name>
</gene>
<evidence type="ECO:0000256" key="1">
    <source>
        <dbReference type="ARBA" id="ARBA00023015"/>
    </source>
</evidence>
<protein>
    <submittedName>
        <fullName evidence="5">AraC-like DNA-binding protein</fullName>
    </submittedName>
</protein>
<dbReference type="Gene3D" id="1.10.10.60">
    <property type="entry name" value="Homeodomain-like"/>
    <property type="match status" value="2"/>
</dbReference>
<dbReference type="PRINTS" id="PR00032">
    <property type="entry name" value="HTHARAC"/>
</dbReference>
<evidence type="ECO:0000256" key="3">
    <source>
        <dbReference type="ARBA" id="ARBA00023163"/>
    </source>
</evidence>
<dbReference type="Proteomes" id="UP000247612">
    <property type="component" value="Unassembled WGS sequence"/>
</dbReference>
<feature type="domain" description="HTH araC/xylS-type" evidence="4">
    <location>
        <begin position="218"/>
        <end position="315"/>
    </location>
</feature>
<evidence type="ECO:0000256" key="2">
    <source>
        <dbReference type="ARBA" id="ARBA00023125"/>
    </source>
</evidence>
<dbReference type="SUPFAM" id="SSF46689">
    <property type="entry name" value="Homeodomain-like"/>
    <property type="match status" value="1"/>
</dbReference>
<sequence length="319" mass="37364">MSKKELCAAIEALQNQFLTLDWTYHESPVGTPSEKMYRWPGNPEDKILICVHKSNGIQELFHRHDFFYFNYTYMGEYDSLSYKYDNRITIKEGEIYAGQPFAGHALCVHDNKETIIIGVLIQKETFFRSFLPMLSANSHFFHFLLDPATNQFSDEYIHFKIEDDCNIRTLLEMMVIEFANRQDDSQQILKPLVLSFLMQIARQYALVNQKFISESLSDKIINFIGEHFDTVTLKDIAKRFSYHPNYISTLLHREIGKSFSEILLEQRMERASILLNGTNLTNEEIALMLGYSNSSNFYKAFREFYGVSPKEYVLHQKQV</sequence>
<dbReference type="RefSeq" id="WP_022936962.1">
    <property type="nucleotide sequence ID" value="NZ_CABKRQ010000002.1"/>
</dbReference>
<dbReference type="Pfam" id="PF12833">
    <property type="entry name" value="HTH_18"/>
    <property type="match status" value="1"/>
</dbReference>
<dbReference type="PANTHER" id="PTHR43280:SF2">
    <property type="entry name" value="HTH-TYPE TRANSCRIPTIONAL REGULATOR EXSA"/>
    <property type="match status" value="1"/>
</dbReference>
<dbReference type="OrthoDB" id="9816335at2"/>
<evidence type="ECO:0000313" key="5">
    <source>
        <dbReference type="EMBL" id="PXX79591.1"/>
    </source>
</evidence>
<dbReference type="GO" id="GO:0003700">
    <property type="term" value="F:DNA-binding transcription factor activity"/>
    <property type="evidence" value="ECO:0007669"/>
    <property type="project" value="InterPro"/>
</dbReference>
<dbReference type="AlphaFoldDB" id="A0A318KP33"/>
<dbReference type="GO" id="GO:0043565">
    <property type="term" value="F:sequence-specific DNA binding"/>
    <property type="evidence" value="ECO:0007669"/>
    <property type="project" value="InterPro"/>
</dbReference>
<proteinExistence type="predicted"/>
<keyword evidence="2 5" id="KW-0238">DNA-binding</keyword>
<organism evidence="5 6">
    <name type="scientific">Dielma fastidiosa</name>
    <dbReference type="NCBI Taxonomy" id="1034346"/>
    <lineage>
        <taxon>Bacteria</taxon>
        <taxon>Bacillati</taxon>
        <taxon>Bacillota</taxon>
        <taxon>Erysipelotrichia</taxon>
        <taxon>Erysipelotrichales</taxon>
        <taxon>Erysipelotrichaceae</taxon>
        <taxon>Dielma</taxon>
    </lineage>
</organism>
<name>A0A318KP33_9FIRM</name>
<keyword evidence="1" id="KW-0805">Transcription regulation</keyword>
<dbReference type="InterPro" id="IPR020449">
    <property type="entry name" value="Tscrpt_reg_AraC-type_HTH"/>
</dbReference>
<evidence type="ECO:0000259" key="4">
    <source>
        <dbReference type="PROSITE" id="PS01124"/>
    </source>
</evidence>
<reference evidence="5 6" key="1">
    <citation type="submission" date="2018-05" db="EMBL/GenBank/DDBJ databases">
        <title>Genomic Encyclopedia of Type Strains, Phase IV (KMG-IV): sequencing the most valuable type-strain genomes for metagenomic binning, comparative biology and taxonomic classification.</title>
        <authorList>
            <person name="Goeker M."/>
        </authorList>
    </citation>
    <scope>NUCLEOTIDE SEQUENCE [LARGE SCALE GENOMIC DNA]</scope>
    <source>
        <strain evidence="5 6">JC118</strain>
    </source>
</reference>
<dbReference type="SMART" id="SM00342">
    <property type="entry name" value="HTH_ARAC"/>
    <property type="match status" value="1"/>
</dbReference>
<dbReference type="InterPro" id="IPR009057">
    <property type="entry name" value="Homeodomain-like_sf"/>
</dbReference>
<dbReference type="STRING" id="1034346.GCA_000313565_00655"/>
<dbReference type="InterPro" id="IPR018060">
    <property type="entry name" value="HTH_AraC"/>
</dbReference>
<keyword evidence="6" id="KW-1185">Reference proteome</keyword>
<keyword evidence="3" id="KW-0804">Transcription</keyword>
<dbReference type="EMBL" id="QJKH01000005">
    <property type="protein sequence ID" value="PXX79591.1"/>
    <property type="molecule type" value="Genomic_DNA"/>
</dbReference>
<dbReference type="GeneID" id="94440140"/>
<dbReference type="PANTHER" id="PTHR43280">
    <property type="entry name" value="ARAC-FAMILY TRANSCRIPTIONAL REGULATOR"/>
    <property type="match status" value="1"/>
</dbReference>
<evidence type="ECO:0000313" key="6">
    <source>
        <dbReference type="Proteomes" id="UP000247612"/>
    </source>
</evidence>
<accession>A0A318KP33</accession>
<comment type="caution">
    <text evidence="5">The sequence shown here is derived from an EMBL/GenBank/DDBJ whole genome shotgun (WGS) entry which is preliminary data.</text>
</comment>
<dbReference type="PROSITE" id="PS01124">
    <property type="entry name" value="HTH_ARAC_FAMILY_2"/>
    <property type="match status" value="1"/>
</dbReference>